<dbReference type="Proteomes" id="UP000054166">
    <property type="component" value="Unassembled WGS sequence"/>
</dbReference>
<name>A0A0C3FMI1_PILCF</name>
<dbReference type="HOGENOM" id="CLU_2868464_0_0_1"/>
<dbReference type="EMBL" id="KN832985">
    <property type="protein sequence ID" value="KIM85300.1"/>
    <property type="molecule type" value="Genomic_DNA"/>
</dbReference>
<gene>
    <name evidence="1" type="ORF">PILCRDRAFT_356730</name>
</gene>
<dbReference type="AlphaFoldDB" id="A0A0C3FMI1"/>
<reference evidence="1 2" key="1">
    <citation type="submission" date="2014-04" db="EMBL/GenBank/DDBJ databases">
        <authorList>
            <consortium name="DOE Joint Genome Institute"/>
            <person name="Kuo A."/>
            <person name="Tarkka M."/>
            <person name="Buscot F."/>
            <person name="Kohler A."/>
            <person name="Nagy L.G."/>
            <person name="Floudas D."/>
            <person name="Copeland A."/>
            <person name="Barry K.W."/>
            <person name="Cichocki N."/>
            <person name="Veneault-Fourrey C."/>
            <person name="LaButti K."/>
            <person name="Lindquist E.A."/>
            <person name="Lipzen A."/>
            <person name="Lundell T."/>
            <person name="Morin E."/>
            <person name="Murat C."/>
            <person name="Sun H."/>
            <person name="Tunlid A."/>
            <person name="Henrissat B."/>
            <person name="Grigoriev I.V."/>
            <person name="Hibbett D.S."/>
            <person name="Martin F."/>
            <person name="Nordberg H.P."/>
            <person name="Cantor M.N."/>
            <person name="Hua S.X."/>
        </authorList>
    </citation>
    <scope>NUCLEOTIDE SEQUENCE [LARGE SCALE GENOMIC DNA]</scope>
    <source>
        <strain evidence="1 2">F 1598</strain>
    </source>
</reference>
<organism evidence="1 2">
    <name type="scientific">Piloderma croceum (strain F 1598)</name>
    <dbReference type="NCBI Taxonomy" id="765440"/>
    <lineage>
        <taxon>Eukaryota</taxon>
        <taxon>Fungi</taxon>
        <taxon>Dikarya</taxon>
        <taxon>Basidiomycota</taxon>
        <taxon>Agaricomycotina</taxon>
        <taxon>Agaricomycetes</taxon>
        <taxon>Agaricomycetidae</taxon>
        <taxon>Atheliales</taxon>
        <taxon>Atheliaceae</taxon>
        <taxon>Piloderma</taxon>
    </lineage>
</organism>
<protein>
    <submittedName>
        <fullName evidence="1">Uncharacterized protein</fullName>
    </submittedName>
</protein>
<keyword evidence="2" id="KW-1185">Reference proteome</keyword>
<dbReference type="InParanoid" id="A0A0C3FMI1"/>
<accession>A0A0C3FMI1</accession>
<evidence type="ECO:0000313" key="1">
    <source>
        <dbReference type="EMBL" id="KIM85300.1"/>
    </source>
</evidence>
<sequence>MYVPRIRFTGFVDYLIPCIDQYLHLHHRFHPALDPSINFRCSVCRRLLHTVRWLYRWYSQHRRR</sequence>
<proteinExistence type="predicted"/>
<evidence type="ECO:0000313" key="2">
    <source>
        <dbReference type="Proteomes" id="UP000054166"/>
    </source>
</evidence>
<reference evidence="2" key="2">
    <citation type="submission" date="2015-01" db="EMBL/GenBank/DDBJ databases">
        <title>Evolutionary Origins and Diversification of the Mycorrhizal Mutualists.</title>
        <authorList>
            <consortium name="DOE Joint Genome Institute"/>
            <consortium name="Mycorrhizal Genomics Consortium"/>
            <person name="Kohler A."/>
            <person name="Kuo A."/>
            <person name="Nagy L.G."/>
            <person name="Floudas D."/>
            <person name="Copeland A."/>
            <person name="Barry K.W."/>
            <person name="Cichocki N."/>
            <person name="Veneault-Fourrey C."/>
            <person name="LaButti K."/>
            <person name="Lindquist E.A."/>
            <person name="Lipzen A."/>
            <person name="Lundell T."/>
            <person name="Morin E."/>
            <person name="Murat C."/>
            <person name="Riley R."/>
            <person name="Ohm R."/>
            <person name="Sun H."/>
            <person name="Tunlid A."/>
            <person name="Henrissat B."/>
            <person name="Grigoriev I.V."/>
            <person name="Hibbett D.S."/>
            <person name="Martin F."/>
        </authorList>
    </citation>
    <scope>NUCLEOTIDE SEQUENCE [LARGE SCALE GENOMIC DNA]</scope>
    <source>
        <strain evidence="2">F 1598</strain>
    </source>
</reference>